<keyword evidence="1" id="KW-1133">Transmembrane helix</keyword>
<protein>
    <submittedName>
        <fullName evidence="2">Uncharacterized protein</fullName>
    </submittedName>
</protein>
<evidence type="ECO:0000313" key="2">
    <source>
        <dbReference type="EMBL" id="KKP31087.1"/>
    </source>
</evidence>
<keyword evidence="1" id="KW-0812">Transmembrane</keyword>
<comment type="caution">
    <text evidence="2">The sequence shown here is derived from an EMBL/GenBank/DDBJ whole genome shotgun (WGS) entry which is preliminary data.</text>
</comment>
<dbReference type="EMBL" id="LBOI01000016">
    <property type="protein sequence ID" value="KKP31087.1"/>
    <property type="molecule type" value="Genomic_DNA"/>
</dbReference>
<feature type="transmembrane region" description="Helical" evidence="1">
    <location>
        <begin position="112"/>
        <end position="129"/>
    </location>
</feature>
<gene>
    <name evidence="2" type="ORF">UR21_C0016G0005</name>
</gene>
<accession>A0A0G0BJ98</accession>
<feature type="transmembrane region" description="Helical" evidence="1">
    <location>
        <begin position="136"/>
        <end position="165"/>
    </location>
</feature>
<name>A0A0G0BJ98_9BACT</name>
<dbReference type="AlphaFoldDB" id="A0A0G0BJ98"/>
<evidence type="ECO:0000313" key="3">
    <source>
        <dbReference type="Proteomes" id="UP000034803"/>
    </source>
</evidence>
<reference evidence="2 3" key="1">
    <citation type="journal article" date="2015" name="Nature">
        <title>rRNA introns, odd ribosomes, and small enigmatic genomes across a large radiation of phyla.</title>
        <authorList>
            <person name="Brown C.T."/>
            <person name="Hug L.A."/>
            <person name="Thomas B.C."/>
            <person name="Sharon I."/>
            <person name="Castelle C.J."/>
            <person name="Singh A."/>
            <person name="Wilkins M.J."/>
            <person name="Williams K.H."/>
            <person name="Banfield J.F."/>
        </authorList>
    </citation>
    <scope>NUCLEOTIDE SEQUENCE [LARGE SCALE GENOMIC DNA]</scope>
</reference>
<keyword evidence="1" id="KW-0472">Membrane</keyword>
<evidence type="ECO:0000256" key="1">
    <source>
        <dbReference type="SAM" id="Phobius"/>
    </source>
</evidence>
<feature type="transmembrane region" description="Helical" evidence="1">
    <location>
        <begin position="177"/>
        <end position="194"/>
    </location>
</feature>
<sequence>MKNKKTLLLIILTAGFWWNLFNLKSIVLEWKMAPSYFKKNISSIFSSDNLMKIQEVRWNAFGNEKEDLLSKIYYNKVYVMLDNFFSFLSYTSPRPYFQAGDGTRFSPSGVEPIAGILFPFWVLGLISLIKNRNFKLIFWTLGISLFTFLLGKRNLAFLLPVLLIYINIASKSVNRKYLILAVLYMLFIIGRVIWLKN</sequence>
<organism evidence="2 3">
    <name type="scientific">Candidatus Woesebacteria bacterium GW2011_GWC2_31_9</name>
    <dbReference type="NCBI Taxonomy" id="1618586"/>
    <lineage>
        <taxon>Bacteria</taxon>
        <taxon>Candidatus Woeseibacteriota</taxon>
    </lineage>
</organism>
<proteinExistence type="predicted"/>
<dbReference type="Proteomes" id="UP000034803">
    <property type="component" value="Unassembled WGS sequence"/>
</dbReference>